<dbReference type="AlphaFoldDB" id="A0A7Y9FQM1"/>
<proteinExistence type="predicted"/>
<protein>
    <submittedName>
        <fullName evidence="1">Uncharacterized protein</fullName>
    </submittedName>
</protein>
<evidence type="ECO:0000313" key="2">
    <source>
        <dbReference type="Proteomes" id="UP000517753"/>
    </source>
</evidence>
<name>A0A7Y9FQM1_9SPHN</name>
<accession>A0A7Y9FQM1</accession>
<comment type="caution">
    <text evidence="1">The sequence shown here is derived from an EMBL/GenBank/DDBJ whole genome shotgun (WGS) entry which is preliminary data.</text>
</comment>
<reference evidence="1 2" key="1">
    <citation type="submission" date="2020-07" db="EMBL/GenBank/DDBJ databases">
        <authorList>
            <person name="Partida-Martinez L."/>
            <person name="Huntemann M."/>
            <person name="Clum A."/>
            <person name="Wang J."/>
            <person name="Palaniappan K."/>
            <person name="Ritter S."/>
            <person name="Chen I.-M."/>
            <person name="Stamatis D."/>
            <person name="Reddy T."/>
            <person name="O'Malley R."/>
            <person name="Daum C."/>
            <person name="Shapiro N."/>
            <person name="Ivanova N."/>
            <person name="Kyrpides N."/>
            <person name="Woyke T."/>
        </authorList>
    </citation>
    <scope>NUCLEOTIDE SEQUENCE [LARGE SCALE GENOMIC DNA]</scope>
    <source>
        <strain evidence="1 2">AS2.3</strain>
    </source>
</reference>
<reference evidence="1 2" key="2">
    <citation type="submission" date="2020-08" db="EMBL/GenBank/DDBJ databases">
        <title>The Agave Microbiome: Exploring the role of microbial communities in plant adaptations to desert environments.</title>
        <authorList>
            <person name="Partida-Martinez L.P."/>
        </authorList>
    </citation>
    <scope>NUCLEOTIDE SEQUENCE [LARGE SCALE GENOMIC DNA]</scope>
    <source>
        <strain evidence="1 2">AS2.3</strain>
    </source>
</reference>
<keyword evidence="2" id="KW-1185">Reference proteome</keyword>
<gene>
    <name evidence="1" type="ORF">HD841_003445</name>
</gene>
<sequence length="77" mass="8545">MDDDFDFGPPGPVVVLDRAADTWAVFFDPPMPDGERRVTFADKNTAWGEAMTRCAEHRFGFRDDANPATGNRNAALK</sequence>
<dbReference type="Proteomes" id="UP000517753">
    <property type="component" value="Unassembled WGS sequence"/>
</dbReference>
<evidence type="ECO:0000313" key="1">
    <source>
        <dbReference type="EMBL" id="NYD91629.1"/>
    </source>
</evidence>
<dbReference type="EMBL" id="JACCBY010000006">
    <property type="protein sequence ID" value="NYD91629.1"/>
    <property type="molecule type" value="Genomic_DNA"/>
</dbReference>
<organism evidence="1 2">
    <name type="scientific">Sphingomonas melonis</name>
    <dbReference type="NCBI Taxonomy" id="152682"/>
    <lineage>
        <taxon>Bacteria</taxon>
        <taxon>Pseudomonadati</taxon>
        <taxon>Pseudomonadota</taxon>
        <taxon>Alphaproteobacteria</taxon>
        <taxon>Sphingomonadales</taxon>
        <taxon>Sphingomonadaceae</taxon>
        <taxon>Sphingomonas</taxon>
    </lineage>
</organism>
<dbReference type="RefSeq" id="WP_179510047.1">
    <property type="nucleotide sequence ID" value="NZ_JACCBY010000006.1"/>
</dbReference>